<dbReference type="AlphaFoldDB" id="W4QRJ1"/>
<evidence type="ECO:0000313" key="1">
    <source>
        <dbReference type="EMBL" id="GAE34268.1"/>
    </source>
</evidence>
<sequence length="52" mass="5955">MLLGISDYLRVCTRKVGIENELVISSKVTDEKMNTIQKGRDFKLSVMRTHTV</sequence>
<keyword evidence="2" id="KW-1185">Reference proteome</keyword>
<reference evidence="1 2" key="1">
    <citation type="journal article" date="2014" name="Genome Announc.">
        <title>Draft Genome Sequences of Three Alkaliphilic Bacillus Strains, Bacillus wakoensis JCM 9140T, Bacillus akibai JCM 9157T, and Bacillus hemicellulosilyticus JCM 9152T.</title>
        <authorList>
            <person name="Yuki M."/>
            <person name="Oshima K."/>
            <person name="Suda W."/>
            <person name="Oshida Y."/>
            <person name="Kitamura K."/>
            <person name="Iida T."/>
            <person name="Hattori M."/>
            <person name="Ohkuma M."/>
        </authorList>
    </citation>
    <scope>NUCLEOTIDE SEQUENCE [LARGE SCALE GENOMIC DNA]</scope>
    <source>
        <strain evidence="1 2">JCM 9157</strain>
    </source>
</reference>
<dbReference type="Proteomes" id="UP000018896">
    <property type="component" value="Unassembled WGS sequence"/>
</dbReference>
<protein>
    <submittedName>
        <fullName evidence="1">Uncharacterized protein</fullName>
    </submittedName>
</protein>
<gene>
    <name evidence="1" type="ORF">JCM9157_1314</name>
</gene>
<organism evidence="1 2">
    <name type="scientific">Halalkalibacter akibai (strain ATCC 43226 / DSM 21942 / CIP 109018 / JCM 9157 / 1139)</name>
    <name type="common">Bacillus akibai</name>
    <dbReference type="NCBI Taxonomy" id="1236973"/>
    <lineage>
        <taxon>Bacteria</taxon>
        <taxon>Bacillati</taxon>
        <taxon>Bacillota</taxon>
        <taxon>Bacilli</taxon>
        <taxon>Bacillales</taxon>
        <taxon>Bacillaceae</taxon>
        <taxon>Halalkalibacter</taxon>
    </lineage>
</organism>
<dbReference type="STRING" id="1236973.JCM9157_1314"/>
<proteinExistence type="predicted"/>
<comment type="caution">
    <text evidence="1">The sequence shown here is derived from an EMBL/GenBank/DDBJ whole genome shotgun (WGS) entry which is preliminary data.</text>
</comment>
<name>W4QRJ1_HALA3</name>
<dbReference type="EMBL" id="BAUV01000007">
    <property type="protein sequence ID" value="GAE34268.1"/>
    <property type="molecule type" value="Genomic_DNA"/>
</dbReference>
<accession>W4QRJ1</accession>
<evidence type="ECO:0000313" key="2">
    <source>
        <dbReference type="Proteomes" id="UP000018896"/>
    </source>
</evidence>